<dbReference type="Pfam" id="PF14697">
    <property type="entry name" value="Fer4_21"/>
    <property type="match status" value="1"/>
</dbReference>
<sequence length="278" mass="30548">MIDFKVHEDRCIACGHCVADCPAGCIVMEKGALPVIPDEKKCIGCQHCLAVCPTGAISILGVDPDESMDLQYEMPTAHSLETLIKGRRSVRHYRKQSLEAATIKKLLEIAWHAPTGTNAQGVLFTATMTREATEALGKEIYARLGKMLPELDPQQDTLAHKYMRMAYGAYTEHGADVILRGAPHILIASAPGKIAVPMVDCVIALTHFELMAQTMGVGAVWDGMLTWCLAEFFPDLAERLGVPKAHKIGYCMVFGRPAVKYHRTVQRVPAKMNLVETF</sequence>
<dbReference type="RefSeq" id="WP_069856945.1">
    <property type="nucleotide sequence ID" value="NZ_BDFE01000004.1"/>
</dbReference>
<feature type="domain" description="4Fe-4S ferredoxin-type" evidence="9">
    <location>
        <begin position="2"/>
        <end position="31"/>
    </location>
</feature>
<dbReference type="PANTHER" id="PTHR43673:SF2">
    <property type="entry name" value="NITROREDUCTASE"/>
    <property type="match status" value="1"/>
</dbReference>
<dbReference type="CDD" id="cd02143">
    <property type="entry name" value="nitroreductase_FeS-like"/>
    <property type="match status" value="1"/>
</dbReference>
<evidence type="ECO:0000256" key="5">
    <source>
        <dbReference type="ARBA" id="ARBA00022723"/>
    </source>
</evidence>
<dbReference type="OrthoDB" id="368873at2"/>
<keyword evidence="6" id="KW-0560">Oxidoreductase</keyword>
<dbReference type="PROSITE" id="PS51379">
    <property type="entry name" value="4FE4S_FER_2"/>
    <property type="match status" value="2"/>
</dbReference>
<evidence type="ECO:0000313" key="10">
    <source>
        <dbReference type="EMBL" id="GAU07455.1"/>
    </source>
</evidence>
<evidence type="ECO:0000256" key="3">
    <source>
        <dbReference type="ARBA" id="ARBA00022630"/>
    </source>
</evidence>
<dbReference type="SUPFAM" id="SSF54862">
    <property type="entry name" value="4Fe-4S ferredoxins"/>
    <property type="match status" value="1"/>
</dbReference>
<keyword evidence="7" id="KW-0408">Iron</keyword>
<dbReference type="Gene3D" id="3.40.109.10">
    <property type="entry name" value="NADH Oxidase"/>
    <property type="match status" value="1"/>
</dbReference>
<dbReference type="SUPFAM" id="SSF55469">
    <property type="entry name" value="FMN-dependent nitroreductase-like"/>
    <property type="match status" value="1"/>
</dbReference>
<dbReference type="AlphaFoldDB" id="A0A194AE29"/>
<keyword evidence="4" id="KW-0288">FMN</keyword>
<dbReference type="GO" id="GO:0016491">
    <property type="term" value="F:oxidoreductase activity"/>
    <property type="evidence" value="ECO:0007669"/>
    <property type="project" value="UniProtKB-KW"/>
</dbReference>
<gene>
    <name evidence="10" type="ORF">DPF_0137</name>
</gene>
<organism evidence="10 11">
    <name type="scientific">Desulfoplanes formicivorans</name>
    <dbReference type="NCBI Taxonomy" id="1592317"/>
    <lineage>
        <taxon>Bacteria</taxon>
        <taxon>Pseudomonadati</taxon>
        <taxon>Thermodesulfobacteriota</taxon>
        <taxon>Desulfovibrionia</taxon>
        <taxon>Desulfovibrionales</taxon>
        <taxon>Desulfoplanaceae</taxon>
        <taxon>Desulfoplanes</taxon>
    </lineage>
</organism>
<dbReference type="GO" id="GO:0051536">
    <property type="term" value="F:iron-sulfur cluster binding"/>
    <property type="evidence" value="ECO:0007669"/>
    <property type="project" value="UniProtKB-KW"/>
</dbReference>
<name>A0A194AE29_9BACT</name>
<evidence type="ECO:0000256" key="8">
    <source>
        <dbReference type="ARBA" id="ARBA00023014"/>
    </source>
</evidence>
<evidence type="ECO:0000256" key="4">
    <source>
        <dbReference type="ARBA" id="ARBA00022643"/>
    </source>
</evidence>
<dbReference type="PROSITE" id="PS00198">
    <property type="entry name" value="4FE4S_FER_1"/>
    <property type="match status" value="1"/>
</dbReference>
<dbReference type="InterPro" id="IPR029479">
    <property type="entry name" value="Nitroreductase"/>
</dbReference>
<dbReference type="InterPro" id="IPR000415">
    <property type="entry name" value="Nitroreductase-like"/>
</dbReference>
<reference evidence="11" key="1">
    <citation type="submission" date="2016-06" db="EMBL/GenBank/DDBJ databases">
        <title>Draft genome sequence of Desulfoplanes formicivorans strain Pf12B.</title>
        <authorList>
            <person name="Watanabe M."/>
            <person name="Kojima H."/>
            <person name="Fukui M."/>
        </authorList>
    </citation>
    <scope>NUCLEOTIDE SEQUENCE [LARGE SCALE GENOMIC DNA]</scope>
    <source>
        <strain evidence="11">Pf12B</strain>
    </source>
</reference>
<dbReference type="PANTHER" id="PTHR43673">
    <property type="entry name" value="NAD(P)H NITROREDUCTASE YDGI-RELATED"/>
    <property type="match status" value="1"/>
</dbReference>
<evidence type="ECO:0000256" key="6">
    <source>
        <dbReference type="ARBA" id="ARBA00023002"/>
    </source>
</evidence>
<dbReference type="Pfam" id="PF00881">
    <property type="entry name" value="Nitroreductase"/>
    <property type="match status" value="1"/>
</dbReference>
<comment type="caution">
    <text evidence="10">The sequence shown here is derived from an EMBL/GenBank/DDBJ whole genome shotgun (WGS) entry which is preliminary data.</text>
</comment>
<comment type="similarity">
    <text evidence="2">Belongs to the nitroreductase family.</text>
</comment>
<dbReference type="STRING" id="1592317.DPF_0137"/>
<evidence type="ECO:0000256" key="1">
    <source>
        <dbReference type="ARBA" id="ARBA00001917"/>
    </source>
</evidence>
<evidence type="ECO:0000256" key="7">
    <source>
        <dbReference type="ARBA" id="ARBA00023004"/>
    </source>
</evidence>
<dbReference type="GO" id="GO:0046872">
    <property type="term" value="F:metal ion binding"/>
    <property type="evidence" value="ECO:0007669"/>
    <property type="project" value="UniProtKB-KW"/>
</dbReference>
<keyword evidence="8" id="KW-0411">Iron-sulfur</keyword>
<dbReference type="InterPro" id="IPR017900">
    <property type="entry name" value="4Fe4S_Fe_S_CS"/>
</dbReference>
<keyword evidence="5" id="KW-0479">Metal-binding</keyword>
<evidence type="ECO:0000256" key="2">
    <source>
        <dbReference type="ARBA" id="ARBA00007118"/>
    </source>
</evidence>
<keyword evidence="3" id="KW-0285">Flavoprotein</keyword>
<dbReference type="EMBL" id="BDFE01000004">
    <property type="protein sequence ID" value="GAU07455.1"/>
    <property type="molecule type" value="Genomic_DNA"/>
</dbReference>
<dbReference type="Gene3D" id="3.30.70.20">
    <property type="match status" value="1"/>
</dbReference>
<feature type="domain" description="4Fe-4S ferredoxin-type" evidence="9">
    <location>
        <begin position="32"/>
        <end position="62"/>
    </location>
</feature>
<keyword evidence="11" id="KW-1185">Reference proteome</keyword>
<dbReference type="Proteomes" id="UP000095200">
    <property type="component" value="Unassembled WGS sequence"/>
</dbReference>
<dbReference type="InterPro" id="IPR017896">
    <property type="entry name" value="4Fe4S_Fe-S-bd"/>
</dbReference>
<proteinExistence type="inferred from homology"/>
<evidence type="ECO:0000313" key="11">
    <source>
        <dbReference type="Proteomes" id="UP000095200"/>
    </source>
</evidence>
<accession>A0A194AE29</accession>
<evidence type="ECO:0000259" key="9">
    <source>
        <dbReference type="PROSITE" id="PS51379"/>
    </source>
</evidence>
<protein>
    <submittedName>
        <fullName evidence="10">Nitroreductase</fullName>
    </submittedName>
</protein>
<comment type="cofactor">
    <cofactor evidence="1">
        <name>FMN</name>
        <dbReference type="ChEBI" id="CHEBI:58210"/>
    </cofactor>
</comment>